<protein>
    <recommendedName>
        <fullName evidence="3">Sugar kinase</fullName>
    </recommendedName>
</protein>
<evidence type="ECO:0000313" key="1">
    <source>
        <dbReference type="EMBL" id="MFC2924803.1"/>
    </source>
</evidence>
<organism evidence="1 2">
    <name type="scientific">Hyphobacterium vulgare</name>
    <dbReference type="NCBI Taxonomy" id="1736751"/>
    <lineage>
        <taxon>Bacteria</taxon>
        <taxon>Pseudomonadati</taxon>
        <taxon>Pseudomonadota</taxon>
        <taxon>Alphaproteobacteria</taxon>
        <taxon>Maricaulales</taxon>
        <taxon>Maricaulaceae</taxon>
        <taxon>Hyphobacterium</taxon>
    </lineage>
</organism>
<dbReference type="InterPro" id="IPR050445">
    <property type="entry name" value="Bact_polysacc_biosynth/exp"/>
</dbReference>
<dbReference type="RefSeq" id="WP_343163488.1">
    <property type="nucleotide sequence ID" value="NZ_JBHRSV010000001.1"/>
</dbReference>
<sequence>MPYIDLTAELIELVERLEPIARPGGRGRTMMIMGTGRQTGASTVAREFARIAAARSKRGVWLFDLDLASNPQRRLLVPQKGTAFDAGFGRNPFWRVEPEVARARLVARQAEQRLYVTEFQRAPGEVQRLSLRSAPDYWNAVRQSIDLAVVDAPGNNRAVLALAADMDGVILVSDERRPNPDAINARREAIESRGGVVAGLILNRAPDRGQWAA</sequence>
<dbReference type="EMBL" id="JBHRSV010000001">
    <property type="protein sequence ID" value="MFC2924803.1"/>
    <property type="molecule type" value="Genomic_DNA"/>
</dbReference>
<comment type="caution">
    <text evidence="1">The sequence shown here is derived from an EMBL/GenBank/DDBJ whole genome shotgun (WGS) entry which is preliminary data.</text>
</comment>
<dbReference type="InterPro" id="IPR027417">
    <property type="entry name" value="P-loop_NTPase"/>
</dbReference>
<proteinExistence type="predicted"/>
<name>A0ABV6ZTR6_9PROT</name>
<dbReference type="SUPFAM" id="SSF52540">
    <property type="entry name" value="P-loop containing nucleoside triphosphate hydrolases"/>
    <property type="match status" value="1"/>
</dbReference>
<reference evidence="2" key="1">
    <citation type="journal article" date="2019" name="Int. J. Syst. Evol. Microbiol.">
        <title>The Global Catalogue of Microorganisms (GCM) 10K type strain sequencing project: providing services to taxonomists for standard genome sequencing and annotation.</title>
        <authorList>
            <consortium name="The Broad Institute Genomics Platform"/>
            <consortium name="The Broad Institute Genome Sequencing Center for Infectious Disease"/>
            <person name="Wu L."/>
            <person name="Ma J."/>
        </authorList>
    </citation>
    <scope>NUCLEOTIDE SEQUENCE [LARGE SCALE GENOMIC DNA]</scope>
    <source>
        <strain evidence="2">KCTC 52487</strain>
    </source>
</reference>
<dbReference type="Gene3D" id="3.40.50.300">
    <property type="entry name" value="P-loop containing nucleotide triphosphate hydrolases"/>
    <property type="match status" value="1"/>
</dbReference>
<dbReference type="Proteomes" id="UP001595379">
    <property type="component" value="Unassembled WGS sequence"/>
</dbReference>
<accession>A0ABV6ZTR6</accession>
<evidence type="ECO:0000313" key="2">
    <source>
        <dbReference type="Proteomes" id="UP001595379"/>
    </source>
</evidence>
<dbReference type="PANTHER" id="PTHR32309:SF13">
    <property type="entry name" value="FERRIC ENTEROBACTIN TRANSPORT PROTEIN FEPE"/>
    <property type="match status" value="1"/>
</dbReference>
<dbReference type="PANTHER" id="PTHR32309">
    <property type="entry name" value="TYROSINE-PROTEIN KINASE"/>
    <property type="match status" value="1"/>
</dbReference>
<evidence type="ECO:0008006" key="3">
    <source>
        <dbReference type="Google" id="ProtNLM"/>
    </source>
</evidence>
<gene>
    <name evidence="1" type="ORF">ACFOOR_01650</name>
</gene>
<keyword evidence="2" id="KW-1185">Reference proteome</keyword>